<feature type="transmembrane region" description="Helical" evidence="1">
    <location>
        <begin position="59"/>
        <end position="80"/>
    </location>
</feature>
<dbReference type="RefSeq" id="WP_148856340.1">
    <property type="nucleotide sequence ID" value="NZ_PHNJ01000001.1"/>
</dbReference>
<dbReference type="AlphaFoldDB" id="A0A8J8Q7W8"/>
<keyword evidence="4" id="KW-1185">Reference proteome</keyword>
<evidence type="ECO:0000313" key="3">
    <source>
        <dbReference type="EMBL" id="TYL40542.1"/>
    </source>
</evidence>
<dbReference type="EMBL" id="PHNJ01000001">
    <property type="protein sequence ID" value="TYL40542.1"/>
    <property type="molecule type" value="Genomic_DNA"/>
</dbReference>
<feature type="transmembrane region" description="Helical" evidence="1">
    <location>
        <begin position="92"/>
        <end position="112"/>
    </location>
</feature>
<name>A0A8J8Q7W8_9EURY</name>
<dbReference type="Pfam" id="PF18902">
    <property type="entry name" value="DUF5658"/>
    <property type="match status" value="1"/>
</dbReference>
<feature type="transmembrane region" description="Helical" evidence="1">
    <location>
        <begin position="25"/>
        <end position="47"/>
    </location>
</feature>
<protein>
    <recommendedName>
        <fullName evidence="2">DUF5658 domain-containing protein</fullName>
    </recommendedName>
</protein>
<feature type="domain" description="DUF5658" evidence="2">
    <location>
        <begin position="28"/>
        <end position="113"/>
    </location>
</feature>
<keyword evidence="1" id="KW-0472">Membrane</keyword>
<comment type="caution">
    <text evidence="3">The sequence shown here is derived from an EMBL/GenBank/DDBJ whole genome shotgun (WGS) entry which is preliminary data.</text>
</comment>
<keyword evidence="1" id="KW-1133">Transmembrane helix</keyword>
<gene>
    <name evidence="3" type="ORF">CV102_02950</name>
</gene>
<accession>A0A8J8Q7W8</accession>
<proteinExistence type="predicted"/>
<reference evidence="3" key="1">
    <citation type="submission" date="2017-11" db="EMBL/GenBank/DDBJ databases">
        <authorList>
            <person name="Kajale S.C."/>
            <person name="Sharma A."/>
        </authorList>
    </citation>
    <scope>NUCLEOTIDE SEQUENCE</scope>
    <source>
        <strain evidence="3">LS1_42</strain>
    </source>
</reference>
<dbReference type="OrthoDB" id="306403at2157"/>
<sequence length="116" mass="12411">MSFDGAYARRWLPVEISPVALERALWILVGVSLVGDIVTTFVGLHLGLAESNPVARNAIYSYGLAGMIALKALAIGVGLVCRPMLPRAYRAIVPAGLALPWTIAVFVNIYMISTVV</sequence>
<organism evidence="3 4">
    <name type="scientific">Natronococcus pandeyae</name>
    <dbReference type="NCBI Taxonomy" id="2055836"/>
    <lineage>
        <taxon>Archaea</taxon>
        <taxon>Methanobacteriati</taxon>
        <taxon>Methanobacteriota</taxon>
        <taxon>Stenosarchaea group</taxon>
        <taxon>Halobacteria</taxon>
        <taxon>Halobacteriales</taxon>
        <taxon>Natrialbaceae</taxon>
        <taxon>Natronococcus</taxon>
    </lineage>
</organism>
<dbReference type="InterPro" id="IPR043717">
    <property type="entry name" value="DUF5658"/>
</dbReference>
<evidence type="ECO:0000259" key="2">
    <source>
        <dbReference type="Pfam" id="PF18902"/>
    </source>
</evidence>
<evidence type="ECO:0000313" key="4">
    <source>
        <dbReference type="Proteomes" id="UP000766904"/>
    </source>
</evidence>
<dbReference type="Proteomes" id="UP000766904">
    <property type="component" value="Unassembled WGS sequence"/>
</dbReference>
<evidence type="ECO:0000256" key="1">
    <source>
        <dbReference type="SAM" id="Phobius"/>
    </source>
</evidence>
<keyword evidence="1" id="KW-0812">Transmembrane</keyword>